<evidence type="ECO:0000313" key="1">
    <source>
        <dbReference type="EMBL" id="CAK9011428.1"/>
    </source>
</evidence>
<name>A0ABP0JAK2_9DINO</name>
<comment type="caution">
    <text evidence="1">The sequence shown here is derived from an EMBL/GenBank/DDBJ whole genome shotgun (WGS) entry which is preliminary data.</text>
</comment>
<dbReference type="Proteomes" id="UP001642464">
    <property type="component" value="Unassembled WGS sequence"/>
</dbReference>
<sequence>MEVRPVTPAEFRATEELTREAFWNHFQPGADEHFIAHSLRKSQDQVHCLTKHLVSLAWRSLPRHCLRNLVSLAWRSLPHHCFEIQEHSAALVVELCTAVSTTQGALPTQKVAHPPTWQSQIWLWQDQPLSHSCKKTCSGQSMLAHQNIHAAVHSICA</sequence>
<reference evidence="1 2" key="1">
    <citation type="submission" date="2024-02" db="EMBL/GenBank/DDBJ databases">
        <authorList>
            <person name="Chen Y."/>
            <person name="Shah S."/>
            <person name="Dougan E. K."/>
            <person name="Thang M."/>
            <person name="Chan C."/>
        </authorList>
    </citation>
    <scope>NUCLEOTIDE SEQUENCE [LARGE SCALE GENOMIC DNA]</scope>
</reference>
<dbReference type="Gene3D" id="3.40.630.30">
    <property type="match status" value="1"/>
</dbReference>
<proteinExistence type="predicted"/>
<protein>
    <submittedName>
        <fullName evidence="1">GCN5-related N-acetyltransferase</fullName>
    </submittedName>
</protein>
<dbReference type="EMBL" id="CAXAMM010006546">
    <property type="protein sequence ID" value="CAK9011428.1"/>
    <property type="molecule type" value="Genomic_DNA"/>
</dbReference>
<gene>
    <name evidence="1" type="ORF">SCF082_LOCUS11088</name>
</gene>
<keyword evidence="2" id="KW-1185">Reference proteome</keyword>
<accession>A0ABP0JAK2</accession>
<organism evidence="1 2">
    <name type="scientific">Durusdinium trenchii</name>
    <dbReference type="NCBI Taxonomy" id="1381693"/>
    <lineage>
        <taxon>Eukaryota</taxon>
        <taxon>Sar</taxon>
        <taxon>Alveolata</taxon>
        <taxon>Dinophyceae</taxon>
        <taxon>Suessiales</taxon>
        <taxon>Symbiodiniaceae</taxon>
        <taxon>Durusdinium</taxon>
    </lineage>
</organism>
<evidence type="ECO:0000313" key="2">
    <source>
        <dbReference type="Proteomes" id="UP001642464"/>
    </source>
</evidence>